<gene>
    <name evidence="5" type="ORF">CBW46_009200</name>
</gene>
<dbReference type="OrthoDB" id="9803333at2"/>
<dbReference type="PRINTS" id="PR00080">
    <property type="entry name" value="SDRFAMILY"/>
</dbReference>
<feature type="domain" description="Ketoreductase" evidence="4">
    <location>
        <begin position="8"/>
        <end position="210"/>
    </location>
</feature>
<protein>
    <submittedName>
        <fullName evidence="5">SDR family NAD(P)-dependent oxidoreductase</fullName>
    </submittedName>
</protein>
<dbReference type="PROSITE" id="PS00061">
    <property type="entry name" value="ADH_SHORT"/>
    <property type="match status" value="1"/>
</dbReference>
<dbReference type="EMBL" id="NHRJ02000003">
    <property type="protein sequence ID" value="PZE21542.1"/>
    <property type="molecule type" value="Genomic_DNA"/>
</dbReference>
<dbReference type="AlphaFoldDB" id="A0A2W1P1C3"/>
<keyword evidence="6" id="KW-1185">Reference proteome</keyword>
<sequence>MQIDLSGKVAIVTGAGRGIGRDIAMTLASEGVITIVTDVNEAHLAAVKQEFDASGYQGSQYVCDVRDYGRIEEVVASVIADYGRLDILVNNAGVAGGAPVASLSEETWDLNMDVNLKGTYLMSKAVIPVMKRQRSGRIINAASFAAIVPSYGGSAYAASKAGVRQFTRVLAGELGPWNITVNCYAPGMIPTDMNHFAERPEDDQQRLLDTLTLRRWGSKDHVAHLICFLASDLAEYITGTMIDVSGGKLATQTPKIAYEKAESEVRNYAP</sequence>
<comment type="similarity">
    <text evidence="1 3">Belongs to the short-chain dehydrogenases/reductases (SDR) family.</text>
</comment>
<dbReference type="SMART" id="SM00822">
    <property type="entry name" value="PKS_KR"/>
    <property type="match status" value="1"/>
</dbReference>
<evidence type="ECO:0000313" key="5">
    <source>
        <dbReference type="EMBL" id="PZE21542.1"/>
    </source>
</evidence>
<dbReference type="GO" id="GO:0008206">
    <property type="term" value="P:bile acid metabolic process"/>
    <property type="evidence" value="ECO:0007669"/>
    <property type="project" value="UniProtKB-ARBA"/>
</dbReference>
<reference evidence="5" key="1">
    <citation type="submission" date="2018-06" db="EMBL/GenBank/DDBJ databases">
        <title>Paenibacillus xerothermodurans sp. nov. an extremely dry heat resistant spore forming bacterium isolated from the soil of Cape Canaveral, Florida.</title>
        <authorList>
            <person name="Seuylemezian A."/>
            <person name="Kaur N."/>
            <person name="Patil P."/>
            <person name="Patil P."/>
            <person name="Mayilraj S."/>
            <person name="Vaishampayan P."/>
        </authorList>
    </citation>
    <scope>NUCLEOTIDE SEQUENCE [LARGE SCALE GENOMIC DNA]</scope>
    <source>
        <strain evidence="5">ATCC 27380</strain>
    </source>
</reference>
<dbReference type="NCBIfam" id="NF005559">
    <property type="entry name" value="PRK07231.1"/>
    <property type="match status" value="1"/>
</dbReference>
<dbReference type="Gene3D" id="3.40.50.720">
    <property type="entry name" value="NAD(P)-binding Rossmann-like Domain"/>
    <property type="match status" value="1"/>
</dbReference>
<dbReference type="InterPro" id="IPR002347">
    <property type="entry name" value="SDR_fam"/>
</dbReference>
<dbReference type="CDD" id="cd05233">
    <property type="entry name" value="SDR_c"/>
    <property type="match status" value="1"/>
</dbReference>
<proteinExistence type="inferred from homology"/>
<dbReference type="PRINTS" id="PR00081">
    <property type="entry name" value="GDHRDH"/>
</dbReference>
<name>A0A2W1P1C3_PAEXE</name>
<dbReference type="Pfam" id="PF00106">
    <property type="entry name" value="adh_short"/>
    <property type="match status" value="1"/>
</dbReference>
<evidence type="ECO:0000256" key="1">
    <source>
        <dbReference type="ARBA" id="ARBA00006484"/>
    </source>
</evidence>
<keyword evidence="2" id="KW-0560">Oxidoreductase</keyword>
<dbReference type="SUPFAM" id="SSF51735">
    <property type="entry name" value="NAD(P)-binding Rossmann-fold domains"/>
    <property type="match status" value="1"/>
</dbReference>
<dbReference type="PANTHER" id="PTHR42760">
    <property type="entry name" value="SHORT-CHAIN DEHYDROGENASES/REDUCTASES FAMILY MEMBER"/>
    <property type="match status" value="1"/>
</dbReference>
<dbReference type="InterPro" id="IPR036291">
    <property type="entry name" value="NAD(P)-bd_dom_sf"/>
</dbReference>
<evidence type="ECO:0000313" key="6">
    <source>
        <dbReference type="Proteomes" id="UP000214746"/>
    </source>
</evidence>
<dbReference type="NCBIfam" id="NF009466">
    <property type="entry name" value="PRK12826.1-2"/>
    <property type="match status" value="1"/>
</dbReference>
<evidence type="ECO:0000256" key="2">
    <source>
        <dbReference type="ARBA" id="ARBA00023002"/>
    </source>
</evidence>
<comment type="caution">
    <text evidence="5">The sequence shown here is derived from an EMBL/GenBank/DDBJ whole genome shotgun (WGS) entry which is preliminary data.</text>
</comment>
<evidence type="ECO:0000259" key="4">
    <source>
        <dbReference type="SMART" id="SM00822"/>
    </source>
</evidence>
<accession>A0A2W1P1C3</accession>
<dbReference type="Proteomes" id="UP000214746">
    <property type="component" value="Unassembled WGS sequence"/>
</dbReference>
<dbReference type="FunFam" id="3.40.50.720:FF:000084">
    <property type="entry name" value="Short-chain dehydrogenase reductase"/>
    <property type="match status" value="1"/>
</dbReference>
<dbReference type="GO" id="GO:0016616">
    <property type="term" value="F:oxidoreductase activity, acting on the CH-OH group of donors, NAD or NADP as acceptor"/>
    <property type="evidence" value="ECO:0007669"/>
    <property type="project" value="TreeGrafter"/>
</dbReference>
<dbReference type="InterPro" id="IPR057326">
    <property type="entry name" value="KR_dom"/>
</dbReference>
<evidence type="ECO:0000256" key="3">
    <source>
        <dbReference type="RuleBase" id="RU000363"/>
    </source>
</evidence>
<organism evidence="5 6">
    <name type="scientific">Paenibacillus xerothermodurans</name>
    <dbReference type="NCBI Taxonomy" id="1977292"/>
    <lineage>
        <taxon>Bacteria</taxon>
        <taxon>Bacillati</taxon>
        <taxon>Bacillota</taxon>
        <taxon>Bacilli</taxon>
        <taxon>Bacillales</taxon>
        <taxon>Paenibacillaceae</taxon>
        <taxon>Paenibacillus</taxon>
    </lineage>
</organism>
<dbReference type="InterPro" id="IPR020904">
    <property type="entry name" value="Sc_DH/Rdtase_CS"/>
</dbReference>
<dbReference type="PANTHER" id="PTHR42760:SF133">
    <property type="entry name" value="3-OXOACYL-[ACYL-CARRIER-PROTEIN] REDUCTASE"/>
    <property type="match status" value="1"/>
</dbReference>